<dbReference type="PANTHER" id="PTHR43005">
    <property type="entry name" value="BLR7065 PROTEIN"/>
    <property type="match status" value="1"/>
</dbReference>
<accession>A0A0F9JAD6</accession>
<keyword evidence="4 7" id="KW-0812">Transmembrane</keyword>
<feature type="transmembrane region" description="Helical" evidence="7">
    <location>
        <begin position="77"/>
        <end position="96"/>
    </location>
</feature>
<evidence type="ECO:0000256" key="6">
    <source>
        <dbReference type="ARBA" id="ARBA00023136"/>
    </source>
</evidence>
<dbReference type="GO" id="GO:0005886">
    <property type="term" value="C:plasma membrane"/>
    <property type="evidence" value="ECO:0007669"/>
    <property type="project" value="UniProtKB-SubCell"/>
</dbReference>
<keyword evidence="5 7" id="KW-1133">Transmembrane helix</keyword>
<organism evidence="9">
    <name type="scientific">marine sediment metagenome</name>
    <dbReference type="NCBI Taxonomy" id="412755"/>
    <lineage>
        <taxon>unclassified sequences</taxon>
        <taxon>metagenomes</taxon>
        <taxon>ecological metagenomes</taxon>
    </lineage>
</organism>
<dbReference type="PANTHER" id="PTHR43005:SF1">
    <property type="entry name" value="SPERMIDINE_PUTRESCINE TRANSPORT SYSTEM PERMEASE PROTEIN"/>
    <property type="match status" value="1"/>
</dbReference>
<keyword evidence="2" id="KW-0813">Transport</keyword>
<dbReference type="PROSITE" id="PS50928">
    <property type="entry name" value="ABC_TM1"/>
    <property type="match status" value="1"/>
</dbReference>
<comment type="subcellular location">
    <subcellularLocation>
        <location evidence="1">Cell membrane</location>
        <topology evidence="1">Multi-pass membrane protein</topology>
    </subcellularLocation>
</comment>
<name>A0A0F9JAD6_9ZZZZ</name>
<comment type="caution">
    <text evidence="9">The sequence shown here is derived from an EMBL/GenBank/DDBJ whole genome shotgun (WGS) entry which is preliminary data.</text>
</comment>
<keyword evidence="3" id="KW-1003">Cell membrane</keyword>
<dbReference type="AlphaFoldDB" id="A0A0F9JAD6"/>
<evidence type="ECO:0000256" key="4">
    <source>
        <dbReference type="ARBA" id="ARBA00022692"/>
    </source>
</evidence>
<dbReference type="CDD" id="cd06261">
    <property type="entry name" value="TM_PBP2"/>
    <property type="match status" value="1"/>
</dbReference>
<sequence length="164" mass="18386">AMYGPINQIIGWIIGRPFQIAWLAKTSTAIFAILVTEIWQWTPFMFLVFLSGIVSLDTEIFEAADIDGASSWEKLRFMTIPLLRPIIIVALLIRGLDALKFFDVIFALTGGAPGNSTETISFYIYKTGYQFFRLGYGAAASFILLIALIIIITYLLKIFKTVTE</sequence>
<gene>
    <name evidence="9" type="ORF">LCGC14_1848210</name>
</gene>
<dbReference type="InterPro" id="IPR035906">
    <property type="entry name" value="MetI-like_sf"/>
</dbReference>
<dbReference type="EMBL" id="LAZR01018528">
    <property type="protein sequence ID" value="KKL96067.1"/>
    <property type="molecule type" value="Genomic_DNA"/>
</dbReference>
<feature type="transmembrane region" description="Helical" evidence="7">
    <location>
        <begin position="134"/>
        <end position="156"/>
    </location>
</feature>
<dbReference type="GO" id="GO:0055085">
    <property type="term" value="P:transmembrane transport"/>
    <property type="evidence" value="ECO:0007669"/>
    <property type="project" value="InterPro"/>
</dbReference>
<evidence type="ECO:0000259" key="8">
    <source>
        <dbReference type="PROSITE" id="PS50928"/>
    </source>
</evidence>
<dbReference type="SUPFAM" id="SSF161098">
    <property type="entry name" value="MetI-like"/>
    <property type="match status" value="1"/>
</dbReference>
<feature type="non-terminal residue" evidence="9">
    <location>
        <position position="1"/>
    </location>
</feature>
<proteinExistence type="predicted"/>
<dbReference type="InterPro" id="IPR000515">
    <property type="entry name" value="MetI-like"/>
</dbReference>
<feature type="domain" description="ABC transmembrane type-1" evidence="8">
    <location>
        <begin position="1"/>
        <end position="157"/>
    </location>
</feature>
<evidence type="ECO:0000256" key="7">
    <source>
        <dbReference type="SAM" id="Phobius"/>
    </source>
</evidence>
<reference evidence="9" key="1">
    <citation type="journal article" date="2015" name="Nature">
        <title>Complex archaea that bridge the gap between prokaryotes and eukaryotes.</title>
        <authorList>
            <person name="Spang A."/>
            <person name="Saw J.H."/>
            <person name="Jorgensen S.L."/>
            <person name="Zaremba-Niedzwiedzka K."/>
            <person name="Martijn J."/>
            <person name="Lind A.E."/>
            <person name="van Eijk R."/>
            <person name="Schleper C."/>
            <person name="Guy L."/>
            <person name="Ettema T.J."/>
        </authorList>
    </citation>
    <scope>NUCLEOTIDE SEQUENCE</scope>
</reference>
<evidence type="ECO:0000256" key="1">
    <source>
        <dbReference type="ARBA" id="ARBA00004651"/>
    </source>
</evidence>
<evidence type="ECO:0000313" key="9">
    <source>
        <dbReference type="EMBL" id="KKL96067.1"/>
    </source>
</evidence>
<evidence type="ECO:0000256" key="2">
    <source>
        <dbReference type="ARBA" id="ARBA00022448"/>
    </source>
</evidence>
<dbReference type="Pfam" id="PF00528">
    <property type="entry name" value="BPD_transp_1"/>
    <property type="match status" value="1"/>
</dbReference>
<dbReference type="Gene3D" id="1.10.3720.10">
    <property type="entry name" value="MetI-like"/>
    <property type="match status" value="1"/>
</dbReference>
<keyword evidence="6 7" id="KW-0472">Membrane</keyword>
<evidence type="ECO:0000256" key="3">
    <source>
        <dbReference type="ARBA" id="ARBA00022475"/>
    </source>
</evidence>
<evidence type="ECO:0000256" key="5">
    <source>
        <dbReference type="ARBA" id="ARBA00022989"/>
    </source>
</evidence>
<protein>
    <recommendedName>
        <fullName evidence="8">ABC transmembrane type-1 domain-containing protein</fullName>
    </recommendedName>
</protein>